<dbReference type="TCDB" id="9.B.163.1.5">
    <property type="family name" value="the putative beta barrel porin-7 (bbp7) family"/>
</dbReference>
<feature type="chain" id="PRO_5003374238" description="MOMP-like family protein" evidence="1">
    <location>
        <begin position="20"/>
        <end position="349"/>
    </location>
</feature>
<dbReference type="Proteomes" id="UP000000496">
    <property type="component" value="Chromosome gsn.131"/>
</dbReference>
<accession>F8L7K6</accession>
<reference key="1">
    <citation type="journal article" date="2011" name="Mol. Biol. Evol.">
        <title>Unity in variety -- the pan-genome of the Chlamydiae.</title>
        <authorList>
            <person name="Collingro A."/>
            <person name="Tischler P."/>
            <person name="Weinmaier T."/>
            <person name="Penz T."/>
            <person name="Heinz E."/>
            <person name="Brunham R.C."/>
            <person name="Read T.D."/>
            <person name="Bavoil P.M."/>
            <person name="Sachse K."/>
            <person name="Kahane S."/>
            <person name="Friedman M.G."/>
            <person name="Rattei T."/>
            <person name="Myers G.S.A."/>
            <person name="Horn M."/>
        </authorList>
    </citation>
    <scope>NUCLEOTIDE SEQUENCE</scope>
    <source>
        <strain>Z</strain>
    </source>
</reference>
<reference evidence="2 3" key="2">
    <citation type="journal article" date="2011" name="Mol. Biol. Evol.">
        <title>Unity in variety--the pan-genome of the Chlamydiae.</title>
        <authorList>
            <person name="Collingro A."/>
            <person name="Tischler P."/>
            <person name="Weinmaier T."/>
            <person name="Penz T."/>
            <person name="Heinz E."/>
            <person name="Brunham R.C."/>
            <person name="Read T.D."/>
            <person name="Bavoil P.M."/>
            <person name="Sachse K."/>
            <person name="Kahane S."/>
            <person name="Friedman M.G."/>
            <person name="Rattei T."/>
            <person name="Myers G.S."/>
            <person name="Horn M."/>
        </authorList>
    </citation>
    <scope>NUCLEOTIDE SEQUENCE [LARGE SCALE GENOMIC DNA]</scope>
    <source>
        <strain evidence="3">ATCC VR-1471 / Z</strain>
    </source>
</reference>
<proteinExistence type="predicted"/>
<feature type="signal peptide" evidence="1">
    <location>
        <begin position="1"/>
        <end position="19"/>
    </location>
</feature>
<evidence type="ECO:0000313" key="3">
    <source>
        <dbReference type="Proteomes" id="UP000000496"/>
    </source>
</evidence>
<dbReference type="AlphaFoldDB" id="F8L7K6"/>
<dbReference type="RefSeq" id="WP_013943206.1">
    <property type="nucleotide sequence ID" value="NC_015713.1"/>
</dbReference>
<organism evidence="2 3">
    <name type="scientific">Simkania negevensis (strain ATCC VR-1471 / DSM 27360 / Z)</name>
    <dbReference type="NCBI Taxonomy" id="331113"/>
    <lineage>
        <taxon>Bacteria</taxon>
        <taxon>Pseudomonadati</taxon>
        <taxon>Chlamydiota</taxon>
        <taxon>Chlamydiia</taxon>
        <taxon>Parachlamydiales</taxon>
        <taxon>Simkaniaceae</taxon>
        <taxon>Simkania</taxon>
    </lineage>
</organism>
<keyword evidence="1" id="KW-0732">Signal</keyword>
<name>F8L7K6_SIMNZ</name>
<gene>
    <name evidence="2" type="ordered locus">SNE_A08620</name>
</gene>
<evidence type="ECO:0000256" key="1">
    <source>
        <dbReference type="SAM" id="SignalP"/>
    </source>
</evidence>
<dbReference type="STRING" id="331113.SNE_A08620"/>
<evidence type="ECO:0008006" key="4">
    <source>
        <dbReference type="Google" id="ProtNLM"/>
    </source>
</evidence>
<keyword evidence="3" id="KW-1185">Reference proteome</keyword>
<dbReference type="HOGENOM" id="CLU_794308_0_0_0"/>
<dbReference type="OrthoDB" id="209517at2"/>
<evidence type="ECO:0000313" key="2">
    <source>
        <dbReference type="EMBL" id="CCB88739.1"/>
    </source>
</evidence>
<protein>
    <recommendedName>
        <fullName evidence="4">MOMP-like family protein</fullName>
    </recommendedName>
</protein>
<dbReference type="KEGG" id="sng:SNE_A08620"/>
<dbReference type="EMBL" id="FR872582">
    <property type="protein sequence ID" value="CCB88739.1"/>
    <property type="molecule type" value="Genomic_DNA"/>
</dbReference>
<sequence>MRIIIFCLALISVSLPAFGAVQGAYHHRFALEGDFLLWKRAKSLHKSLVQAAGGPPIVLIPNPGGGGLIPIIPQIDFPSGCAKEVGKTLIDSQDLVKDMHFQPGVRISAKLFYNIHSTWVLSYTGFLNWKGQDKIHCPMNLNLPGQLGQDSKDYHYADRANAIYRSDFYTVDLTYWRHVTPRYTDHFSVSWMIGLRFFDLDEKIKLHFTKHHQTSSYRVKTYNRAFGPFFGGDIEYNPYRFLTWGLAGNIGGVFNRGKQKTLMRDDDNTIVVRDYDPSGSNFGYFAYIYPFIEFPFVKFFTFRIGYEMLFIGRVALADHQFDFHGTGDKLNHEGNIIYHGLFAGMQFNF</sequence>